<proteinExistence type="inferred from homology"/>
<dbReference type="NCBIfam" id="NF002295">
    <property type="entry name" value="PRK01222.1-1"/>
    <property type="match status" value="1"/>
</dbReference>
<evidence type="ECO:0000259" key="10">
    <source>
        <dbReference type="Pfam" id="PF00697"/>
    </source>
</evidence>
<dbReference type="RefSeq" id="WP_058309972.1">
    <property type="nucleotide sequence ID" value="NZ_CYTW01000001.1"/>
</dbReference>
<evidence type="ECO:0000256" key="4">
    <source>
        <dbReference type="ARBA" id="ARBA00022272"/>
    </source>
</evidence>
<evidence type="ECO:0000256" key="7">
    <source>
        <dbReference type="ARBA" id="ARBA00023141"/>
    </source>
</evidence>
<comment type="similarity">
    <text evidence="9">Belongs to the TrpF family.</text>
</comment>
<keyword evidence="6 9" id="KW-0822">Tryptophan biosynthesis</keyword>
<evidence type="ECO:0000256" key="3">
    <source>
        <dbReference type="ARBA" id="ARBA00012572"/>
    </source>
</evidence>
<dbReference type="Pfam" id="PF00697">
    <property type="entry name" value="PRAI"/>
    <property type="match status" value="1"/>
</dbReference>
<dbReference type="UniPathway" id="UPA00035">
    <property type="reaction ID" value="UER00042"/>
</dbReference>
<evidence type="ECO:0000256" key="9">
    <source>
        <dbReference type="HAMAP-Rule" id="MF_00135"/>
    </source>
</evidence>
<dbReference type="GO" id="GO:0000162">
    <property type="term" value="P:L-tryptophan biosynthetic process"/>
    <property type="evidence" value="ECO:0007669"/>
    <property type="project" value="UniProtKB-UniRule"/>
</dbReference>
<dbReference type="CDD" id="cd00405">
    <property type="entry name" value="PRAI"/>
    <property type="match status" value="1"/>
</dbReference>
<evidence type="ECO:0000256" key="6">
    <source>
        <dbReference type="ARBA" id="ARBA00022822"/>
    </source>
</evidence>
<evidence type="ECO:0000256" key="8">
    <source>
        <dbReference type="ARBA" id="ARBA00023235"/>
    </source>
</evidence>
<feature type="domain" description="N-(5'phosphoribosyl) anthranilate isomerase (PRAI)" evidence="10">
    <location>
        <begin position="5"/>
        <end position="208"/>
    </location>
</feature>
<dbReference type="STRING" id="1715693.PH7735_00777"/>
<dbReference type="EMBL" id="CYTW01000001">
    <property type="protein sequence ID" value="CUJ87514.1"/>
    <property type="molecule type" value="Genomic_DNA"/>
</dbReference>
<dbReference type="HAMAP" id="MF_00135">
    <property type="entry name" value="PRAI"/>
    <property type="match status" value="1"/>
</dbReference>
<protein>
    <recommendedName>
        <fullName evidence="4 9">N-(5'-phosphoribosyl)anthranilate isomerase</fullName>
        <shortName evidence="9">PRAI</shortName>
        <ecNumber evidence="3 9">5.3.1.24</ecNumber>
    </recommendedName>
</protein>
<evidence type="ECO:0000313" key="11">
    <source>
        <dbReference type="EMBL" id="CUJ87514.1"/>
    </source>
</evidence>
<dbReference type="GO" id="GO:0004640">
    <property type="term" value="F:phosphoribosylanthranilate isomerase activity"/>
    <property type="evidence" value="ECO:0007669"/>
    <property type="project" value="UniProtKB-UniRule"/>
</dbReference>
<dbReference type="PANTHER" id="PTHR42894:SF1">
    <property type="entry name" value="N-(5'-PHOSPHORIBOSYL)ANTHRANILATE ISOMERASE"/>
    <property type="match status" value="1"/>
</dbReference>
<dbReference type="Proteomes" id="UP000051870">
    <property type="component" value="Unassembled WGS sequence"/>
</dbReference>
<dbReference type="EC" id="5.3.1.24" evidence="3 9"/>
<keyword evidence="12" id="KW-1185">Reference proteome</keyword>
<accession>A0A0N7M8G8</accession>
<dbReference type="GeneID" id="83879853"/>
<sequence length="222" mass="23446">MDIRVKICGLKRPEHVEAVAEAGAAYAGFVFFEKSPRNVSLGLARELALAAPVGLAKVALVVNAEDAFLDNLLATVPLDILQLHGKESPERVAEIRARYGLPVMKAVGIAEEADLVQLQSYGAVADQLLVDAKPPKGAALPGGNGLSFDWRLVNRKYWPCPWMLAGGLTPDNVATAVQMTGARQVDVSSGVESAPGEKDIALIRAFVAAAKGEAKDAVPVLR</sequence>
<dbReference type="SUPFAM" id="SSF51366">
    <property type="entry name" value="Ribulose-phoshate binding barrel"/>
    <property type="match status" value="1"/>
</dbReference>
<dbReference type="InterPro" id="IPR044643">
    <property type="entry name" value="TrpF_fam"/>
</dbReference>
<gene>
    <name evidence="9 11" type="primary">trpF</name>
    <name evidence="11" type="ORF">PH7735_00777</name>
</gene>
<dbReference type="AlphaFoldDB" id="A0A0N7M8G8"/>
<keyword evidence="5 9" id="KW-0028">Amino-acid biosynthesis</keyword>
<keyword evidence="8 9" id="KW-0413">Isomerase</keyword>
<dbReference type="PANTHER" id="PTHR42894">
    <property type="entry name" value="N-(5'-PHOSPHORIBOSYL)ANTHRANILATE ISOMERASE"/>
    <property type="match status" value="1"/>
</dbReference>
<name>A0A0N7M8G8_9RHOB</name>
<reference evidence="12" key="1">
    <citation type="submission" date="2015-09" db="EMBL/GenBank/DDBJ databases">
        <authorList>
            <person name="Rodrigo-Torres Lidia"/>
            <person name="Arahal R.David."/>
        </authorList>
    </citation>
    <scope>NUCLEOTIDE SEQUENCE [LARGE SCALE GENOMIC DNA]</scope>
    <source>
        <strain evidence="12">CECT 7735</strain>
    </source>
</reference>
<organism evidence="11 12">
    <name type="scientific">Shimia thalassica</name>
    <dbReference type="NCBI Taxonomy" id="1715693"/>
    <lineage>
        <taxon>Bacteria</taxon>
        <taxon>Pseudomonadati</taxon>
        <taxon>Pseudomonadota</taxon>
        <taxon>Alphaproteobacteria</taxon>
        <taxon>Rhodobacterales</taxon>
        <taxon>Roseobacteraceae</taxon>
    </lineage>
</organism>
<evidence type="ECO:0000256" key="5">
    <source>
        <dbReference type="ARBA" id="ARBA00022605"/>
    </source>
</evidence>
<comment type="pathway">
    <text evidence="2 9">Amino-acid biosynthesis; L-tryptophan biosynthesis; L-tryptophan from chorismate: step 3/5.</text>
</comment>
<evidence type="ECO:0000256" key="2">
    <source>
        <dbReference type="ARBA" id="ARBA00004664"/>
    </source>
</evidence>
<keyword evidence="7 9" id="KW-0057">Aromatic amino acid biosynthesis</keyword>
<comment type="catalytic activity">
    <reaction evidence="1 9">
        <text>N-(5-phospho-beta-D-ribosyl)anthranilate = 1-(2-carboxyphenylamino)-1-deoxy-D-ribulose 5-phosphate</text>
        <dbReference type="Rhea" id="RHEA:21540"/>
        <dbReference type="ChEBI" id="CHEBI:18277"/>
        <dbReference type="ChEBI" id="CHEBI:58613"/>
        <dbReference type="EC" id="5.3.1.24"/>
    </reaction>
</comment>
<dbReference type="Gene3D" id="3.20.20.70">
    <property type="entry name" value="Aldolase class I"/>
    <property type="match status" value="1"/>
</dbReference>
<evidence type="ECO:0000256" key="1">
    <source>
        <dbReference type="ARBA" id="ARBA00001164"/>
    </source>
</evidence>
<dbReference type="InterPro" id="IPR013785">
    <property type="entry name" value="Aldolase_TIM"/>
</dbReference>
<dbReference type="InterPro" id="IPR001240">
    <property type="entry name" value="PRAI_dom"/>
</dbReference>
<evidence type="ECO:0000313" key="12">
    <source>
        <dbReference type="Proteomes" id="UP000051870"/>
    </source>
</evidence>
<dbReference type="InterPro" id="IPR011060">
    <property type="entry name" value="RibuloseP-bd_barrel"/>
</dbReference>